<dbReference type="PANTHER" id="PTHR34988">
    <property type="entry name" value="PROTEIN, PUTATIVE-RELATED"/>
    <property type="match status" value="1"/>
</dbReference>
<dbReference type="SUPFAM" id="SSF117856">
    <property type="entry name" value="AF0104/ALDC/Ptd012-like"/>
    <property type="match status" value="1"/>
</dbReference>
<feature type="domain" description="PPC" evidence="1">
    <location>
        <begin position="28"/>
        <end position="165"/>
    </location>
</feature>
<comment type="caution">
    <text evidence="2">The sequence shown here is derived from an EMBL/GenBank/DDBJ whole genome shotgun (WGS) entry which is preliminary data.</text>
</comment>
<accession>A0ABS2AKZ6</accession>
<gene>
    <name evidence="2" type="ORF">JIG36_33640</name>
</gene>
<keyword evidence="3" id="KW-1185">Reference proteome</keyword>
<dbReference type="GO" id="GO:0003677">
    <property type="term" value="F:DNA binding"/>
    <property type="evidence" value="ECO:0007669"/>
    <property type="project" value="UniProtKB-KW"/>
</dbReference>
<dbReference type="CDD" id="cd11378">
    <property type="entry name" value="DUF296"/>
    <property type="match status" value="1"/>
</dbReference>
<evidence type="ECO:0000313" key="2">
    <source>
        <dbReference type="EMBL" id="MBM2620465.1"/>
    </source>
</evidence>
<proteinExistence type="predicted"/>
<sequence length="171" mass="18446">MTDIEYFDPAKVTPTGSAPGVRVQLLSESEGRQTYLVALSRGDEVATALNDFARAYKVGAGHFTAIGALRDVRLGWYDLHRKQYKVIPIPGQVEALSLIGDFGTAGDQPIVHCHMVVGLEDASVRGGHLVYAIVSPTLEVTVTVEPATVAKKYDDHSGLTLMNLPDRIAKT</sequence>
<dbReference type="Proteomes" id="UP000632138">
    <property type="component" value="Unassembled WGS sequence"/>
</dbReference>
<reference evidence="2 3" key="1">
    <citation type="submission" date="2021-01" db="EMBL/GenBank/DDBJ databases">
        <title>Actinoplanes sp. nov. LDG1-06 isolated from lichen.</title>
        <authorList>
            <person name="Saeng-In P."/>
            <person name="Phongsopitanun W."/>
            <person name="Kanchanasin P."/>
            <person name="Yuki M."/>
            <person name="Kudo T."/>
            <person name="Ohkuma M."/>
            <person name="Tanasupawat S."/>
        </authorList>
    </citation>
    <scope>NUCLEOTIDE SEQUENCE [LARGE SCALE GENOMIC DNA]</scope>
    <source>
        <strain evidence="2 3">LDG1-06</strain>
    </source>
</reference>
<keyword evidence="2" id="KW-0238">DNA-binding</keyword>
<protein>
    <submittedName>
        <fullName evidence="2">DNA-binding protein</fullName>
    </submittedName>
</protein>
<dbReference type="Pfam" id="PF03479">
    <property type="entry name" value="PCC"/>
    <property type="match status" value="1"/>
</dbReference>
<dbReference type="PANTHER" id="PTHR34988:SF1">
    <property type="entry name" value="DNA-BINDING PROTEIN"/>
    <property type="match status" value="1"/>
</dbReference>
<dbReference type="PIRSF" id="PIRSF016702">
    <property type="entry name" value="DNA_bp_PD1"/>
    <property type="match status" value="1"/>
</dbReference>
<dbReference type="RefSeq" id="WP_203380457.1">
    <property type="nucleotide sequence ID" value="NZ_JAENHP010000015.1"/>
</dbReference>
<dbReference type="InterPro" id="IPR025707">
    <property type="entry name" value="DNA_bp_PD1"/>
</dbReference>
<dbReference type="Gene3D" id="3.30.1330.80">
    <property type="entry name" value="Hypothetical protein, similar to alpha- acetolactate decarboxylase, domain 2"/>
    <property type="match status" value="1"/>
</dbReference>
<organism evidence="2 3">
    <name type="scientific">Paractinoplanes ovalisporus</name>
    <dbReference type="NCBI Taxonomy" id="2810368"/>
    <lineage>
        <taxon>Bacteria</taxon>
        <taxon>Bacillati</taxon>
        <taxon>Actinomycetota</taxon>
        <taxon>Actinomycetes</taxon>
        <taxon>Micromonosporales</taxon>
        <taxon>Micromonosporaceae</taxon>
        <taxon>Paractinoplanes</taxon>
    </lineage>
</organism>
<dbReference type="EMBL" id="JAENHP010000015">
    <property type="protein sequence ID" value="MBM2620465.1"/>
    <property type="molecule type" value="Genomic_DNA"/>
</dbReference>
<evidence type="ECO:0000313" key="3">
    <source>
        <dbReference type="Proteomes" id="UP000632138"/>
    </source>
</evidence>
<evidence type="ECO:0000259" key="1">
    <source>
        <dbReference type="PROSITE" id="PS51742"/>
    </source>
</evidence>
<dbReference type="InterPro" id="IPR005175">
    <property type="entry name" value="PPC_dom"/>
</dbReference>
<name>A0ABS2AKZ6_9ACTN</name>
<dbReference type="PROSITE" id="PS51742">
    <property type="entry name" value="PPC"/>
    <property type="match status" value="1"/>
</dbReference>